<feature type="transmembrane region" description="Helical" evidence="1">
    <location>
        <begin position="110"/>
        <end position="128"/>
    </location>
</feature>
<dbReference type="AlphaFoldDB" id="A0A7C9MA93"/>
<keyword evidence="1" id="KW-0472">Membrane</keyword>
<feature type="transmembrane region" description="Helical" evidence="1">
    <location>
        <begin position="6"/>
        <end position="22"/>
    </location>
</feature>
<reference evidence="2 3" key="1">
    <citation type="submission" date="2019-12" db="EMBL/GenBank/DDBJ databases">
        <authorList>
            <person name="Lee S.D."/>
        </authorList>
    </citation>
    <scope>NUCLEOTIDE SEQUENCE [LARGE SCALE GENOMIC DNA]</scope>
    <source>
        <strain evidence="2 3">GH1-50</strain>
    </source>
</reference>
<keyword evidence="1" id="KW-1133">Transmembrane helix</keyword>
<sequence length="210" mass="21855">MPSLPIPVFVALVLAFACLRVWREHARASTLGLLLGVCALQSLIIALAQHYGVPGMRLVQPVTASLIPPLAWLAYQATAVRGLGRRDLLHGLVPLTVLAALLVAPASLDLLLPTVFVGYGAAVLVRAARGADAQPRALLANGNIPARIWLVIGAALILSALSDALILGAQIAGRGELQPWIVTVFSVGNLFLIGVFGLSPHLRGSPEAAA</sequence>
<feature type="transmembrane region" description="Helical" evidence="1">
    <location>
        <begin position="31"/>
        <end position="52"/>
    </location>
</feature>
<accession>A0A7C9MA93</accession>
<evidence type="ECO:0000313" key="3">
    <source>
        <dbReference type="Proteomes" id="UP000480350"/>
    </source>
</evidence>
<comment type="caution">
    <text evidence="2">The sequence shown here is derived from an EMBL/GenBank/DDBJ whole genome shotgun (WGS) entry which is preliminary data.</text>
</comment>
<dbReference type="Proteomes" id="UP000480350">
    <property type="component" value="Unassembled WGS sequence"/>
</dbReference>
<dbReference type="EMBL" id="WUPT01000001">
    <property type="protein sequence ID" value="MXQ07853.1"/>
    <property type="molecule type" value="Genomic_DNA"/>
</dbReference>
<feature type="transmembrane region" description="Helical" evidence="1">
    <location>
        <begin position="177"/>
        <end position="198"/>
    </location>
</feature>
<keyword evidence="3" id="KW-1185">Reference proteome</keyword>
<feature type="transmembrane region" description="Helical" evidence="1">
    <location>
        <begin position="148"/>
        <end position="171"/>
    </location>
</feature>
<reference evidence="2 3" key="2">
    <citation type="submission" date="2020-03" db="EMBL/GenBank/DDBJ databases">
        <title>Kangsaoukella pontilimi gen. nov., sp. nov., a new member of the family Rhodobacteraceae isolated from a tidal mudflat.</title>
        <authorList>
            <person name="Kim I.S."/>
        </authorList>
    </citation>
    <scope>NUCLEOTIDE SEQUENCE [LARGE SCALE GENOMIC DNA]</scope>
    <source>
        <strain evidence="2 3">GH1-50</strain>
    </source>
</reference>
<evidence type="ECO:0000313" key="2">
    <source>
        <dbReference type="EMBL" id="MXQ07853.1"/>
    </source>
</evidence>
<feature type="transmembrane region" description="Helical" evidence="1">
    <location>
        <begin position="58"/>
        <end position="75"/>
    </location>
</feature>
<keyword evidence="1" id="KW-0812">Transmembrane</keyword>
<proteinExistence type="predicted"/>
<protein>
    <recommendedName>
        <fullName evidence="4">YhhN-like protein</fullName>
    </recommendedName>
</protein>
<organism evidence="2 3">
    <name type="scientific">Kangsaoukella pontilimi</name>
    <dbReference type="NCBI Taxonomy" id="2691042"/>
    <lineage>
        <taxon>Bacteria</taxon>
        <taxon>Pseudomonadati</taxon>
        <taxon>Pseudomonadota</taxon>
        <taxon>Alphaproteobacteria</taxon>
        <taxon>Rhodobacterales</taxon>
        <taxon>Paracoccaceae</taxon>
        <taxon>Kangsaoukella</taxon>
    </lineage>
</organism>
<evidence type="ECO:0008006" key="4">
    <source>
        <dbReference type="Google" id="ProtNLM"/>
    </source>
</evidence>
<name>A0A7C9MA93_9RHOB</name>
<feature type="transmembrane region" description="Helical" evidence="1">
    <location>
        <begin position="87"/>
        <end position="104"/>
    </location>
</feature>
<evidence type="ECO:0000256" key="1">
    <source>
        <dbReference type="SAM" id="Phobius"/>
    </source>
</evidence>
<gene>
    <name evidence="2" type="ORF">GQ651_08335</name>
</gene>
<dbReference type="RefSeq" id="WP_160763704.1">
    <property type="nucleotide sequence ID" value="NZ_WUPT01000001.1"/>
</dbReference>